<dbReference type="PROSITE" id="PS50222">
    <property type="entry name" value="EF_HAND_2"/>
    <property type="match status" value="4"/>
</dbReference>
<keyword evidence="7" id="KW-1185">Reference proteome</keyword>
<feature type="domain" description="EF-hand" evidence="5">
    <location>
        <begin position="66"/>
        <end position="101"/>
    </location>
</feature>
<sequence>MGSRQSTSSQNSKATQNQKPRKSAAQKVSLHESAESAHRIHVLQIEEKVIRAASTTQTSDGAGSSTDTRELTAIFKVFDANGDGKISQSELGAVLECLVGERPADSELRSMIEVVDADGDGFIDLDEFISLNKQASQLPPGAFQNNVADVEAAGMNVVGDDDVYDQLLADDMRFAFHAFDKDKDGLISASELRDVLVGLGDTALTLEECEHMIQCVDVNRDGFVDFKEFQQMMNGGGSSFISRYN</sequence>
<dbReference type="SUPFAM" id="SSF47473">
    <property type="entry name" value="EF-hand"/>
    <property type="match status" value="1"/>
</dbReference>
<reference evidence="6" key="1">
    <citation type="submission" date="2024-02" db="EMBL/GenBank/DDBJ databases">
        <authorList>
            <consortium name="ELIXIR-Norway"/>
            <consortium name="Elixir Norway"/>
        </authorList>
    </citation>
    <scope>NUCLEOTIDE SEQUENCE</scope>
</reference>
<accession>A0ABP0TUC7</accession>
<protein>
    <recommendedName>
        <fullName evidence="5">EF-hand domain-containing protein</fullName>
    </recommendedName>
</protein>
<dbReference type="Pfam" id="PF13499">
    <property type="entry name" value="EF-hand_7"/>
    <property type="match status" value="2"/>
</dbReference>
<evidence type="ECO:0000256" key="4">
    <source>
        <dbReference type="SAM" id="MobiDB-lite"/>
    </source>
</evidence>
<name>A0ABP0TUC7_9BRYO</name>
<evidence type="ECO:0000256" key="3">
    <source>
        <dbReference type="ARBA" id="ARBA00022837"/>
    </source>
</evidence>
<proteinExistence type="predicted"/>
<keyword evidence="2" id="KW-0677">Repeat</keyword>
<dbReference type="InterPro" id="IPR039647">
    <property type="entry name" value="EF_hand_pair_protein_CML-like"/>
</dbReference>
<evidence type="ECO:0000313" key="6">
    <source>
        <dbReference type="EMBL" id="CAK9205332.1"/>
    </source>
</evidence>
<feature type="region of interest" description="Disordered" evidence="4">
    <location>
        <begin position="1"/>
        <end position="36"/>
    </location>
</feature>
<gene>
    <name evidence="6" type="ORF">CSSPTR1EN2_LOCUS7795</name>
</gene>
<keyword evidence="1" id="KW-0479">Metal-binding</keyword>
<dbReference type="SMART" id="SM00054">
    <property type="entry name" value="EFh"/>
    <property type="match status" value="4"/>
</dbReference>
<dbReference type="PROSITE" id="PS00018">
    <property type="entry name" value="EF_HAND_1"/>
    <property type="match status" value="4"/>
</dbReference>
<dbReference type="Proteomes" id="UP001497512">
    <property type="component" value="Chromosome 15"/>
</dbReference>
<evidence type="ECO:0000259" key="5">
    <source>
        <dbReference type="PROSITE" id="PS50222"/>
    </source>
</evidence>
<dbReference type="InterPro" id="IPR011992">
    <property type="entry name" value="EF-hand-dom_pair"/>
</dbReference>
<dbReference type="CDD" id="cd00051">
    <property type="entry name" value="EFh"/>
    <property type="match status" value="2"/>
</dbReference>
<organism evidence="6 7">
    <name type="scientific">Sphagnum troendelagicum</name>
    <dbReference type="NCBI Taxonomy" id="128251"/>
    <lineage>
        <taxon>Eukaryota</taxon>
        <taxon>Viridiplantae</taxon>
        <taxon>Streptophyta</taxon>
        <taxon>Embryophyta</taxon>
        <taxon>Bryophyta</taxon>
        <taxon>Sphagnophytina</taxon>
        <taxon>Sphagnopsida</taxon>
        <taxon>Sphagnales</taxon>
        <taxon>Sphagnaceae</taxon>
        <taxon>Sphagnum</taxon>
    </lineage>
</organism>
<feature type="domain" description="EF-hand" evidence="5">
    <location>
        <begin position="167"/>
        <end position="202"/>
    </location>
</feature>
<evidence type="ECO:0000256" key="2">
    <source>
        <dbReference type="ARBA" id="ARBA00022737"/>
    </source>
</evidence>
<feature type="domain" description="EF-hand" evidence="5">
    <location>
        <begin position="103"/>
        <end position="138"/>
    </location>
</feature>
<dbReference type="EMBL" id="OZ019907">
    <property type="protein sequence ID" value="CAK9205332.1"/>
    <property type="molecule type" value="Genomic_DNA"/>
</dbReference>
<feature type="domain" description="EF-hand" evidence="5">
    <location>
        <begin position="204"/>
        <end position="239"/>
    </location>
</feature>
<evidence type="ECO:0000313" key="7">
    <source>
        <dbReference type="Proteomes" id="UP001497512"/>
    </source>
</evidence>
<feature type="compositionally biased region" description="Polar residues" evidence="4">
    <location>
        <begin position="1"/>
        <end position="18"/>
    </location>
</feature>
<keyword evidence="3" id="KW-0106">Calcium</keyword>
<dbReference type="InterPro" id="IPR002048">
    <property type="entry name" value="EF_hand_dom"/>
</dbReference>
<dbReference type="InterPro" id="IPR018247">
    <property type="entry name" value="EF_Hand_1_Ca_BS"/>
</dbReference>
<evidence type="ECO:0000256" key="1">
    <source>
        <dbReference type="ARBA" id="ARBA00022723"/>
    </source>
</evidence>
<dbReference type="PANTHER" id="PTHR10891">
    <property type="entry name" value="EF-HAND CALCIUM-BINDING DOMAIN CONTAINING PROTEIN"/>
    <property type="match status" value="1"/>
</dbReference>
<dbReference type="Gene3D" id="1.10.238.10">
    <property type="entry name" value="EF-hand"/>
    <property type="match status" value="2"/>
</dbReference>